<name>A0A9P9E5Z9_9HYPO</name>
<sequence>MTATKMYTDSPDIPVPIRKAQPQDAASIAKLGAHVFTATFGHSVEAHELQAFLDDSYTVAAILKDLHNENKEIIVATGSKDEILGFSYLTTGSTEPCLAGVEDAVELQRIYVHPSGHGKGIGGLLSKTVHEMAIERGFKNIWLGVWEENHRALKAYEKWGYHKVGHHDFVVGTVVQRDHIMLKSLQS</sequence>
<dbReference type="Pfam" id="PF00583">
    <property type="entry name" value="Acetyltransf_1"/>
    <property type="match status" value="1"/>
</dbReference>
<reference evidence="2" key="1">
    <citation type="journal article" date="2021" name="Nat. Commun.">
        <title>Genetic determinants of endophytism in the Arabidopsis root mycobiome.</title>
        <authorList>
            <person name="Mesny F."/>
            <person name="Miyauchi S."/>
            <person name="Thiergart T."/>
            <person name="Pickel B."/>
            <person name="Atanasova L."/>
            <person name="Karlsson M."/>
            <person name="Huettel B."/>
            <person name="Barry K.W."/>
            <person name="Haridas S."/>
            <person name="Chen C."/>
            <person name="Bauer D."/>
            <person name="Andreopoulos W."/>
            <person name="Pangilinan J."/>
            <person name="LaButti K."/>
            <person name="Riley R."/>
            <person name="Lipzen A."/>
            <person name="Clum A."/>
            <person name="Drula E."/>
            <person name="Henrissat B."/>
            <person name="Kohler A."/>
            <person name="Grigoriev I.V."/>
            <person name="Martin F.M."/>
            <person name="Hacquard S."/>
        </authorList>
    </citation>
    <scope>NUCLEOTIDE SEQUENCE</scope>
    <source>
        <strain evidence="2">MPI-CAGE-AT-0147</strain>
    </source>
</reference>
<dbReference type="CDD" id="cd04301">
    <property type="entry name" value="NAT_SF"/>
    <property type="match status" value="1"/>
</dbReference>
<dbReference type="SUPFAM" id="SSF55729">
    <property type="entry name" value="Acyl-CoA N-acyltransferases (Nat)"/>
    <property type="match status" value="1"/>
</dbReference>
<gene>
    <name evidence="2" type="ORF">EDB81DRAFT_808382</name>
</gene>
<dbReference type="PANTHER" id="PTHR43617">
    <property type="entry name" value="L-AMINO ACID N-ACETYLTRANSFERASE"/>
    <property type="match status" value="1"/>
</dbReference>
<organism evidence="2 3">
    <name type="scientific">Dactylonectria macrodidyma</name>
    <dbReference type="NCBI Taxonomy" id="307937"/>
    <lineage>
        <taxon>Eukaryota</taxon>
        <taxon>Fungi</taxon>
        <taxon>Dikarya</taxon>
        <taxon>Ascomycota</taxon>
        <taxon>Pezizomycotina</taxon>
        <taxon>Sordariomycetes</taxon>
        <taxon>Hypocreomycetidae</taxon>
        <taxon>Hypocreales</taxon>
        <taxon>Nectriaceae</taxon>
        <taxon>Dactylonectria</taxon>
    </lineage>
</organism>
<protein>
    <submittedName>
        <fullName evidence="2">Acyl-CoA N-acyltransferase</fullName>
    </submittedName>
</protein>
<evidence type="ECO:0000313" key="2">
    <source>
        <dbReference type="EMBL" id="KAH7131331.1"/>
    </source>
</evidence>
<evidence type="ECO:0000259" key="1">
    <source>
        <dbReference type="PROSITE" id="PS51186"/>
    </source>
</evidence>
<dbReference type="Proteomes" id="UP000738349">
    <property type="component" value="Unassembled WGS sequence"/>
</dbReference>
<dbReference type="InterPro" id="IPR050276">
    <property type="entry name" value="MshD_Acetyltransferase"/>
</dbReference>
<keyword evidence="3" id="KW-1185">Reference proteome</keyword>
<dbReference type="EMBL" id="JAGMUV010000017">
    <property type="protein sequence ID" value="KAH7131331.1"/>
    <property type="molecule type" value="Genomic_DNA"/>
</dbReference>
<dbReference type="InterPro" id="IPR000182">
    <property type="entry name" value="GNAT_dom"/>
</dbReference>
<dbReference type="InterPro" id="IPR016181">
    <property type="entry name" value="Acyl_CoA_acyltransferase"/>
</dbReference>
<dbReference type="PROSITE" id="PS51186">
    <property type="entry name" value="GNAT"/>
    <property type="match status" value="1"/>
</dbReference>
<dbReference type="AlphaFoldDB" id="A0A9P9E5Z9"/>
<proteinExistence type="predicted"/>
<dbReference type="OrthoDB" id="9975416at2759"/>
<dbReference type="GO" id="GO:0016747">
    <property type="term" value="F:acyltransferase activity, transferring groups other than amino-acyl groups"/>
    <property type="evidence" value="ECO:0007669"/>
    <property type="project" value="InterPro"/>
</dbReference>
<accession>A0A9P9E5Z9</accession>
<feature type="domain" description="N-acetyltransferase" evidence="1">
    <location>
        <begin position="15"/>
        <end position="186"/>
    </location>
</feature>
<dbReference type="Gene3D" id="3.40.630.30">
    <property type="match status" value="1"/>
</dbReference>
<evidence type="ECO:0000313" key="3">
    <source>
        <dbReference type="Proteomes" id="UP000738349"/>
    </source>
</evidence>
<comment type="caution">
    <text evidence="2">The sequence shown here is derived from an EMBL/GenBank/DDBJ whole genome shotgun (WGS) entry which is preliminary data.</text>
</comment>
<dbReference type="PANTHER" id="PTHR43617:SF33">
    <property type="entry name" value="SPORE COAT POLYSACCHARIDE BIOSYNTHESIS PROTEIN SPSD"/>
    <property type="match status" value="1"/>
</dbReference>